<evidence type="ECO:0000256" key="1">
    <source>
        <dbReference type="ARBA" id="ARBA00004123"/>
    </source>
</evidence>
<evidence type="ECO:0000313" key="9">
    <source>
        <dbReference type="EMBL" id="PAA77997.1"/>
    </source>
</evidence>
<dbReference type="Pfam" id="PF13589">
    <property type="entry name" value="HATPase_c_3"/>
    <property type="match status" value="1"/>
</dbReference>
<dbReference type="STRING" id="282301.A0A267FY54"/>
<dbReference type="AlphaFoldDB" id="A0A267FY54"/>
<gene>
    <name evidence="9" type="ORF">BOX15_Mlig032877g1</name>
</gene>
<evidence type="ECO:0000313" key="10">
    <source>
        <dbReference type="Proteomes" id="UP000215902"/>
    </source>
</evidence>
<feature type="region of interest" description="Disordered" evidence="7">
    <location>
        <begin position="690"/>
        <end position="742"/>
    </location>
</feature>
<dbReference type="SUPFAM" id="SSF55874">
    <property type="entry name" value="ATPase domain of HSP90 chaperone/DNA topoisomerase II/histidine kinase"/>
    <property type="match status" value="1"/>
</dbReference>
<dbReference type="Gene3D" id="3.30.40.100">
    <property type="match status" value="1"/>
</dbReference>
<evidence type="ECO:0000256" key="5">
    <source>
        <dbReference type="ARBA" id="ARBA00023054"/>
    </source>
</evidence>
<dbReference type="Pfam" id="PF07496">
    <property type="entry name" value="zf-CW"/>
    <property type="match status" value="1"/>
</dbReference>
<dbReference type="InterPro" id="IPR011124">
    <property type="entry name" value="Znf_CW"/>
</dbReference>
<dbReference type="OrthoDB" id="757982at2759"/>
<keyword evidence="10" id="KW-1185">Reference proteome</keyword>
<dbReference type="GO" id="GO:0008270">
    <property type="term" value="F:zinc ion binding"/>
    <property type="evidence" value="ECO:0007669"/>
    <property type="project" value="UniProtKB-KW"/>
</dbReference>
<feature type="domain" description="CW-type" evidence="8">
    <location>
        <begin position="435"/>
        <end position="492"/>
    </location>
</feature>
<reference evidence="9 10" key="1">
    <citation type="submission" date="2017-06" db="EMBL/GenBank/DDBJ databases">
        <title>A platform for efficient transgenesis in Macrostomum lignano, a flatworm model organism for stem cell research.</title>
        <authorList>
            <person name="Berezikov E."/>
        </authorList>
    </citation>
    <scope>NUCLEOTIDE SEQUENCE [LARGE SCALE GENOMIC DNA]</scope>
    <source>
        <strain evidence="9">DV1</strain>
        <tissue evidence="9">Whole organism</tissue>
    </source>
</reference>
<dbReference type="EMBL" id="NIVC01000713">
    <property type="protein sequence ID" value="PAA77997.1"/>
    <property type="molecule type" value="Genomic_DNA"/>
</dbReference>
<dbReference type="InterPro" id="IPR045261">
    <property type="entry name" value="MORC_ATPase"/>
</dbReference>
<evidence type="ECO:0000256" key="7">
    <source>
        <dbReference type="SAM" id="MobiDB-lite"/>
    </source>
</evidence>
<evidence type="ECO:0000256" key="4">
    <source>
        <dbReference type="ARBA" id="ARBA00022833"/>
    </source>
</evidence>
<keyword evidence="5" id="KW-0175">Coiled coil</keyword>
<keyword evidence="2" id="KW-0479">Metal-binding</keyword>
<dbReference type="Proteomes" id="UP000215902">
    <property type="component" value="Unassembled WGS sequence"/>
</dbReference>
<feature type="compositionally biased region" description="Low complexity" evidence="7">
    <location>
        <begin position="526"/>
        <end position="537"/>
    </location>
</feature>
<dbReference type="Gene3D" id="3.30.565.10">
    <property type="entry name" value="Histidine kinase-like ATPase, C-terminal domain"/>
    <property type="match status" value="1"/>
</dbReference>
<dbReference type="InterPro" id="IPR041006">
    <property type="entry name" value="Morc_S5"/>
</dbReference>
<dbReference type="PROSITE" id="PS51050">
    <property type="entry name" value="ZF_CW"/>
    <property type="match status" value="1"/>
</dbReference>
<keyword evidence="3" id="KW-0863">Zinc-finger</keyword>
<sequence length="742" mass="81897">TAIMELEQQQQQQDLQVSGLRSARTNPAYLVSNATSHLWVFSAIAELVDNAYDPDCAAAHLDIRHEVMRGIDVLSFTDDGRGMELNRLHNMLSFGYCDKVPVKGHKPIGHYGNGFKSGSMRIGKDAIVFTKTRLANNAVVKSVGLLSQTFLARIGADTIVLPICSWVNDQLAETDPDGAQSLSLITHHCDLFGGFESEVLAQFDRIGKHGTRILIYNLKRTSPDDPSSALELDLVSDRSDIVNSETLQSDAALPAVQRMQLLQTSVSPLIRRSLKAYLSILFMKPRLIIRINNHKVRTQLMQRCLAKRAIDYYSPKLSPSDETRLKLRSNSNYRVRVVIGVLPANHSDYGAMLYHNNRLILPYEKLVKEPELASGVALIAEVDHLEPNHIKQEFIRDANFRNCFLNLTQKLKEYLELHRCSDSAAASSAAAAPPPPPPSYWRWVQCDSCQKWRRLLDVSDDEFRSIEKRAWYCSMNPDAYYNRCDIAEEVEDEESMVQDYRDARTTARRRNEAAAIRSLLSNSRPAGQSAASHSAESSSKRARFDPPSATSAAVSSSTASPQLGGRHQPSRQEVRERSSNINSCSGGGGNVAMNSTQVEQSVVSATAESSTAAVSVDLAAVKREGAVSAARFDRVKDQLRSLRCSVIRLLGHISSDWSTDSDGGRGGPVKVPEFPDQSVDQLLARVVQDLDRQKKQAQQQPKDDGQKQPGASSSNVAAVSDAQEANLSDGEIDIKPIVIDDD</sequence>
<proteinExistence type="predicted"/>
<dbReference type="Pfam" id="PF17942">
    <property type="entry name" value="Morc6_S5"/>
    <property type="match status" value="1"/>
</dbReference>
<protein>
    <recommendedName>
        <fullName evidence="8">CW-type domain-containing protein</fullName>
    </recommendedName>
</protein>
<feature type="region of interest" description="Disordered" evidence="7">
    <location>
        <begin position="655"/>
        <end position="675"/>
    </location>
</feature>
<dbReference type="PANTHER" id="PTHR23336:SF76">
    <property type="entry name" value="MORC S5 DOMAIN-CONTAINING PROTEIN"/>
    <property type="match status" value="1"/>
</dbReference>
<organism evidence="9 10">
    <name type="scientific">Macrostomum lignano</name>
    <dbReference type="NCBI Taxonomy" id="282301"/>
    <lineage>
        <taxon>Eukaryota</taxon>
        <taxon>Metazoa</taxon>
        <taxon>Spiralia</taxon>
        <taxon>Lophotrochozoa</taxon>
        <taxon>Platyhelminthes</taxon>
        <taxon>Rhabditophora</taxon>
        <taxon>Macrostomorpha</taxon>
        <taxon>Macrostomida</taxon>
        <taxon>Macrostomidae</taxon>
        <taxon>Macrostomum</taxon>
    </lineage>
</organism>
<dbReference type="GO" id="GO:0005634">
    <property type="term" value="C:nucleus"/>
    <property type="evidence" value="ECO:0007669"/>
    <property type="project" value="UniProtKB-SubCell"/>
</dbReference>
<accession>A0A267FY54</accession>
<evidence type="ECO:0000259" key="8">
    <source>
        <dbReference type="PROSITE" id="PS51050"/>
    </source>
</evidence>
<feature type="compositionally biased region" description="Low complexity" evidence="7">
    <location>
        <begin position="548"/>
        <end position="560"/>
    </location>
</feature>
<comment type="caution">
    <text evidence="9">The sequence shown here is derived from an EMBL/GenBank/DDBJ whole genome shotgun (WGS) entry which is preliminary data.</text>
</comment>
<feature type="non-terminal residue" evidence="9">
    <location>
        <position position="1"/>
    </location>
</feature>
<evidence type="ECO:0000256" key="3">
    <source>
        <dbReference type="ARBA" id="ARBA00022771"/>
    </source>
</evidence>
<feature type="compositionally biased region" description="Low complexity" evidence="7">
    <location>
        <begin position="707"/>
        <end position="722"/>
    </location>
</feature>
<evidence type="ECO:0000256" key="6">
    <source>
        <dbReference type="ARBA" id="ARBA00023242"/>
    </source>
</evidence>
<evidence type="ECO:0000256" key="2">
    <source>
        <dbReference type="ARBA" id="ARBA00022723"/>
    </source>
</evidence>
<dbReference type="GO" id="GO:0016887">
    <property type="term" value="F:ATP hydrolysis activity"/>
    <property type="evidence" value="ECO:0007669"/>
    <property type="project" value="InterPro"/>
</dbReference>
<keyword evidence="4" id="KW-0862">Zinc</keyword>
<name>A0A267FY54_9PLAT</name>
<keyword evidence="6" id="KW-0539">Nucleus</keyword>
<feature type="region of interest" description="Disordered" evidence="7">
    <location>
        <begin position="519"/>
        <end position="593"/>
    </location>
</feature>
<dbReference type="InterPro" id="IPR036890">
    <property type="entry name" value="HATPase_C_sf"/>
</dbReference>
<dbReference type="PANTHER" id="PTHR23336">
    <property type="entry name" value="ZINC FINGER CW-TYPE COILED-COIL DOMAIN PROTEIN 3"/>
    <property type="match status" value="1"/>
</dbReference>
<comment type="subcellular location">
    <subcellularLocation>
        <location evidence="1">Nucleus</location>
    </subcellularLocation>
</comment>